<evidence type="ECO:0000256" key="1">
    <source>
        <dbReference type="ARBA" id="ARBA00004429"/>
    </source>
</evidence>
<dbReference type="InterPro" id="IPR010065">
    <property type="entry name" value="AA_ABC_transptr_permease_3TM"/>
</dbReference>
<dbReference type="PROSITE" id="PS50928">
    <property type="entry name" value="ABC_TM1"/>
    <property type="match status" value="1"/>
</dbReference>
<feature type="domain" description="ABC transmembrane type-1" evidence="9">
    <location>
        <begin position="20"/>
        <end position="204"/>
    </location>
</feature>
<gene>
    <name evidence="10" type="ORF">CAL19_12915</name>
</gene>
<feature type="transmembrane region" description="Helical" evidence="8">
    <location>
        <begin position="26"/>
        <end position="47"/>
    </location>
</feature>
<evidence type="ECO:0000256" key="7">
    <source>
        <dbReference type="ARBA" id="ARBA00023136"/>
    </source>
</evidence>
<dbReference type="PANTHER" id="PTHR30614:SF34">
    <property type="entry name" value="BLR6398 PROTEIN"/>
    <property type="match status" value="1"/>
</dbReference>
<accession>A0A261R0W3</accession>
<evidence type="ECO:0000313" key="10">
    <source>
        <dbReference type="EMBL" id="OZI17973.1"/>
    </source>
</evidence>
<evidence type="ECO:0000256" key="2">
    <source>
        <dbReference type="ARBA" id="ARBA00010072"/>
    </source>
</evidence>
<feature type="transmembrane region" description="Helical" evidence="8">
    <location>
        <begin position="93"/>
        <end position="115"/>
    </location>
</feature>
<dbReference type="InterPro" id="IPR043429">
    <property type="entry name" value="ArtM/GltK/GlnP/TcyL/YhdX-like"/>
</dbReference>
<keyword evidence="3 8" id="KW-0813">Transport</keyword>
<keyword evidence="4" id="KW-1003">Cell membrane</keyword>
<dbReference type="GO" id="GO:0043190">
    <property type="term" value="C:ATP-binding cassette (ABC) transporter complex"/>
    <property type="evidence" value="ECO:0007669"/>
    <property type="project" value="InterPro"/>
</dbReference>
<dbReference type="AlphaFoldDB" id="A0A261R0W3"/>
<dbReference type="Pfam" id="PF00528">
    <property type="entry name" value="BPD_transp_1"/>
    <property type="match status" value="1"/>
</dbReference>
<dbReference type="RefSeq" id="WP_026640115.1">
    <property type="nucleotide sequence ID" value="NZ_NEVI01000017.1"/>
</dbReference>
<keyword evidence="6 8" id="KW-1133">Transmembrane helix</keyword>
<dbReference type="SUPFAM" id="SSF161098">
    <property type="entry name" value="MetI-like"/>
    <property type="match status" value="1"/>
</dbReference>
<evidence type="ECO:0000256" key="5">
    <source>
        <dbReference type="ARBA" id="ARBA00022692"/>
    </source>
</evidence>
<evidence type="ECO:0000313" key="11">
    <source>
        <dbReference type="Proteomes" id="UP000216947"/>
    </source>
</evidence>
<evidence type="ECO:0000256" key="6">
    <source>
        <dbReference type="ARBA" id="ARBA00022989"/>
    </source>
</evidence>
<name>A0A261R0W3_9BORD</name>
<evidence type="ECO:0000256" key="4">
    <source>
        <dbReference type="ARBA" id="ARBA00022475"/>
    </source>
</evidence>
<evidence type="ECO:0000256" key="3">
    <source>
        <dbReference type="ARBA" id="ARBA00022448"/>
    </source>
</evidence>
<protein>
    <submittedName>
        <fullName evidence="10">Amino acid ABC transporter permease</fullName>
    </submittedName>
</protein>
<dbReference type="Gene3D" id="1.10.3720.10">
    <property type="entry name" value="MetI-like"/>
    <property type="match status" value="1"/>
</dbReference>
<dbReference type="GO" id="GO:0006865">
    <property type="term" value="P:amino acid transport"/>
    <property type="evidence" value="ECO:0007669"/>
    <property type="project" value="TreeGrafter"/>
</dbReference>
<keyword evidence="7 8" id="KW-0472">Membrane</keyword>
<dbReference type="OrthoDB" id="9808531at2"/>
<dbReference type="PANTHER" id="PTHR30614">
    <property type="entry name" value="MEMBRANE COMPONENT OF AMINO ACID ABC TRANSPORTER"/>
    <property type="match status" value="1"/>
</dbReference>
<feature type="transmembrane region" description="Helical" evidence="8">
    <location>
        <begin position="191"/>
        <end position="209"/>
    </location>
</feature>
<sequence>MLQEYWSTMVTVMPFLLKGFLETLKISFLAIIAGSTLGFVIGVVRSYRLRGLHQLLGLYIHLLRGTPFLVQLYICYFVLPSTGIWWLEWDSGMAAFMSLSLYTSSYVAEIVMGAIQAVPRGQTEGAMTLGLRPLQILRLVVLPQAMRLIVQPMSGVYVMLIKSTAILSVVGITELTRQGEVFMITYPSKSLFIYALIALIYFLYCYPLLRMANWIEKRAVGALGPTSLA</sequence>
<keyword evidence="5 8" id="KW-0812">Transmembrane</keyword>
<evidence type="ECO:0000259" key="9">
    <source>
        <dbReference type="PROSITE" id="PS50928"/>
    </source>
</evidence>
<dbReference type="GO" id="GO:0022857">
    <property type="term" value="F:transmembrane transporter activity"/>
    <property type="evidence" value="ECO:0007669"/>
    <property type="project" value="InterPro"/>
</dbReference>
<comment type="similarity">
    <text evidence="2">Belongs to the binding-protein-dependent transport system permease family. HisMQ subfamily.</text>
</comment>
<dbReference type="NCBIfam" id="TIGR01726">
    <property type="entry name" value="HEQRo_perm_3TM"/>
    <property type="match status" value="1"/>
</dbReference>
<dbReference type="InterPro" id="IPR035906">
    <property type="entry name" value="MetI-like_sf"/>
</dbReference>
<dbReference type="Proteomes" id="UP000216947">
    <property type="component" value="Unassembled WGS sequence"/>
</dbReference>
<organism evidence="10 11">
    <name type="scientific">Bordetella genomosp. 7</name>
    <dbReference type="NCBI Taxonomy" id="1416805"/>
    <lineage>
        <taxon>Bacteria</taxon>
        <taxon>Pseudomonadati</taxon>
        <taxon>Pseudomonadota</taxon>
        <taxon>Betaproteobacteria</taxon>
        <taxon>Burkholderiales</taxon>
        <taxon>Alcaligenaceae</taxon>
        <taxon>Bordetella</taxon>
    </lineage>
</organism>
<dbReference type="InterPro" id="IPR000515">
    <property type="entry name" value="MetI-like"/>
</dbReference>
<keyword evidence="11" id="KW-1185">Reference proteome</keyword>
<dbReference type="CDD" id="cd06261">
    <property type="entry name" value="TM_PBP2"/>
    <property type="match status" value="1"/>
</dbReference>
<proteinExistence type="inferred from homology"/>
<dbReference type="EMBL" id="NEVK01000006">
    <property type="protein sequence ID" value="OZI17973.1"/>
    <property type="molecule type" value="Genomic_DNA"/>
</dbReference>
<comment type="caution">
    <text evidence="10">The sequence shown here is derived from an EMBL/GenBank/DDBJ whole genome shotgun (WGS) entry which is preliminary data.</text>
</comment>
<reference evidence="11" key="1">
    <citation type="submission" date="2017-05" db="EMBL/GenBank/DDBJ databases">
        <title>Complete and WGS of Bordetella genogroups.</title>
        <authorList>
            <person name="Spilker T."/>
            <person name="Lipuma J."/>
        </authorList>
    </citation>
    <scope>NUCLEOTIDE SEQUENCE [LARGE SCALE GENOMIC DNA]</scope>
    <source>
        <strain evidence="11">AU18089</strain>
    </source>
</reference>
<comment type="subcellular location">
    <subcellularLocation>
        <location evidence="1">Cell inner membrane</location>
        <topology evidence="1">Multi-pass membrane protein</topology>
    </subcellularLocation>
    <subcellularLocation>
        <location evidence="8">Cell membrane</location>
        <topology evidence="8">Multi-pass membrane protein</topology>
    </subcellularLocation>
</comment>
<evidence type="ECO:0000256" key="8">
    <source>
        <dbReference type="RuleBase" id="RU363032"/>
    </source>
</evidence>